<feature type="domain" description="AB hydrolase-1" evidence="1">
    <location>
        <begin position="2"/>
        <end position="76"/>
    </location>
</feature>
<dbReference type="Gene3D" id="3.40.50.1820">
    <property type="entry name" value="alpha/beta hydrolase"/>
    <property type="match status" value="1"/>
</dbReference>
<dbReference type="Proteomes" id="UP001179280">
    <property type="component" value="Unassembled WGS sequence"/>
</dbReference>
<dbReference type="SUPFAM" id="SSF53474">
    <property type="entry name" value="alpha/beta-Hydrolases"/>
    <property type="match status" value="1"/>
</dbReference>
<evidence type="ECO:0000313" key="3">
    <source>
        <dbReference type="Proteomes" id="UP001179280"/>
    </source>
</evidence>
<name>A0ABS2SVF5_9BACI</name>
<dbReference type="InterPro" id="IPR000073">
    <property type="entry name" value="AB_hydrolase_1"/>
</dbReference>
<comment type="caution">
    <text evidence="2">The sequence shown here is derived from an EMBL/GenBank/DDBJ whole genome shotgun (WGS) entry which is preliminary data.</text>
</comment>
<reference evidence="2" key="1">
    <citation type="submission" date="2021-01" db="EMBL/GenBank/DDBJ databases">
        <title>Genomic Encyclopedia of Type Strains, Phase IV (KMG-IV): sequencing the most valuable type-strain genomes for metagenomic binning, comparative biology and taxonomic classification.</title>
        <authorList>
            <person name="Goeker M."/>
        </authorList>
    </citation>
    <scope>NUCLEOTIDE SEQUENCE</scope>
    <source>
        <strain evidence="2">DSM 21943</strain>
    </source>
</reference>
<dbReference type="InterPro" id="IPR029058">
    <property type="entry name" value="AB_hydrolase_fold"/>
</dbReference>
<evidence type="ECO:0000259" key="1">
    <source>
        <dbReference type="Pfam" id="PF00561"/>
    </source>
</evidence>
<keyword evidence="3" id="KW-1185">Reference proteome</keyword>
<gene>
    <name evidence="2" type="ORF">JOC54_002762</name>
</gene>
<dbReference type="EMBL" id="JAFBCV010000008">
    <property type="protein sequence ID" value="MBM7839482.1"/>
    <property type="molecule type" value="Genomic_DNA"/>
</dbReference>
<evidence type="ECO:0000313" key="2">
    <source>
        <dbReference type="EMBL" id="MBM7839482.1"/>
    </source>
</evidence>
<organism evidence="2 3">
    <name type="scientific">Shouchella xiaoxiensis</name>
    <dbReference type="NCBI Taxonomy" id="766895"/>
    <lineage>
        <taxon>Bacteria</taxon>
        <taxon>Bacillati</taxon>
        <taxon>Bacillota</taxon>
        <taxon>Bacilli</taxon>
        <taxon>Bacillales</taxon>
        <taxon>Bacillaceae</taxon>
        <taxon>Shouchella</taxon>
    </lineage>
</organism>
<dbReference type="Pfam" id="PF00561">
    <property type="entry name" value="Abhydrolase_1"/>
    <property type="match status" value="1"/>
</dbReference>
<protein>
    <submittedName>
        <fullName evidence="2">Pimeloyl-ACP methyl ester carboxylesterase</fullName>
    </submittedName>
</protein>
<sequence length="102" mass="11509">MCIVPDLPGHGESREQRFSIRSCADELLAYLEKQHGDKDVTVIGFSLGSQVALQMVAQNSRRISRVMLNSASVHPLPMMKKVITPLMYVSHPLVKWRTFSKL</sequence>
<accession>A0ABS2SVF5</accession>
<proteinExistence type="predicted"/>